<comment type="caution">
    <text evidence="1">The sequence shown here is derived from an EMBL/GenBank/DDBJ whole genome shotgun (WGS) entry which is preliminary data.</text>
</comment>
<dbReference type="Proteomes" id="UP000061348">
    <property type="component" value="Unassembled WGS sequence"/>
</dbReference>
<protein>
    <submittedName>
        <fullName evidence="1">Uncharacterized protein</fullName>
    </submittedName>
</protein>
<gene>
    <name evidence="1" type="ORF">PFLmoz3_05060</name>
</gene>
<evidence type="ECO:0000313" key="1">
    <source>
        <dbReference type="EMBL" id="KWV85351.1"/>
    </source>
</evidence>
<proteinExistence type="predicted"/>
<sequence>MSHGVRTWSESGALEMDTDSFTYQILHNGLYQATTGGPITVSVPGFSPSNCSAVILPTEPPANEYIYSALPYVSVGEGVVNVYGKHPAEADKSLGTVIKFRLLVMRYKN</sequence>
<accession>A0A109LD97</accession>
<reference evidence="1 2" key="1">
    <citation type="submission" date="2015-05" db="EMBL/GenBank/DDBJ databases">
        <title>A genomic and transcriptomic approach to investigate the blue pigment phenotype in Pseudomonas fluorescens.</title>
        <authorList>
            <person name="Andreani N.A."/>
            <person name="Cardazzo B."/>
        </authorList>
    </citation>
    <scope>NUCLEOTIDE SEQUENCE [LARGE SCALE GENOMIC DNA]</scope>
    <source>
        <strain evidence="1 2">Ps_22</strain>
    </source>
</reference>
<dbReference type="EMBL" id="LCYA01000134">
    <property type="protein sequence ID" value="KWV85351.1"/>
    <property type="molecule type" value="Genomic_DNA"/>
</dbReference>
<name>A0A109LD97_PSEFL</name>
<evidence type="ECO:0000313" key="2">
    <source>
        <dbReference type="Proteomes" id="UP000061348"/>
    </source>
</evidence>
<dbReference type="PATRIC" id="fig|294.194.peg.5604"/>
<organism evidence="1 2">
    <name type="scientific">Pseudomonas fluorescens</name>
    <dbReference type="NCBI Taxonomy" id="294"/>
    <lineage>
        <taxon>Bacteria</taxon>
        <taxon>Pseudomonadati</taxon>
        <taxon>Pseudomonadota</taxon>
        <taxon>Gammaproteobacteria</taxon>
        <taxon>Pseudomonadales</taxon>
        <taxon>Pseudomonadaceae</taxon>
        <taxon>Pseudomonas</taxon>
    </lineage>
</organism>
<dbReference type="AlphaFoldDB" id="A0A109LD97"/>